<gene>
    <name evidence="1" type="ORF">D5086_014717</name>
</gene>
<keyword evidence="2" id="KW-1185">Reference proteome</keyword>
<accession>A0ACC4C041</accession>
<dbReference type="EMBL" id="RCHU02000007">
    <property type="protein sequence ID" value="KAL3583656.1"/>
    <property type="molecule type" value="Genomic_DNA"/>
</dbReference>
<reference evidence="1 2" key="1">
    <citation type="journal article" date="2024" name="Plant Biotechnol. J.">
        <title>Genome and CRISPR/Cas9 system of a widespread forest tree (Populus alba) in the world.</title>
        <authorList>
            <person name="Liu Y.J."/>
            <person name="Jiang P.F."/>
            <person name="Han X.M."/>
            <person name="Li X.Y."/>
            <person name="Wang H.M."/>
            <person name="Wang Y.J."/>
            <person name="Wang X.X."/>
            <person name="Zeng Q.Y."/>
        </authorList>
    </citation>
    <scope>NUCLEOTIDE SEQUENCE [LARGE SCALE GENOMIC DNA]</scope>
    <source>
        <strain evidence="2">cv. PAL-ZL1</strain>
    </source>
</reference>
<sequence length="106" mass="12283">MMEREVWVSRLEARRRGQRFLGEVEKGRGCLGRRKMRWRSEGRKPGKNRAIRTQRNEEKKMLRFNDAKGEGGGGGHKLLSFTSWWWNRGINVGFGRAMDGTTTTNA</sequence>
<proteinExistence type="predicted"/>
<dbReference type="Proteomes" id="UP000309997">
    <property type="component" value="Unassembled WGS sequence"/>
</dbReference>
<organism evidence="1 2">
    <name type="scientific">Populus alba</name>
    <name type="common">White poplar</name>
    <dbReference type="NCBI Taxonomy" id="43335"/>
    <lineage>
        <taxon>Eukaryota</taxon>
        <taxon>Viridiplantae</taxon>
        <taxon>Streptophyta</taxon>
        <taxon>Embryophyta</taxon>
        <taxon>Tracheophyta</taxon>
        <taxon>Spermatophyta</taxon>
        <taxon>Magnoliopsida</taxon>
        <taxon>eudicotyledons</taxon>
        <taxon>Gunneridae</taxon>
        <taxon>Pentapetalae</taxon>
        <taxon>rosids</taxon>
        <taxon>fabids</taxon>
        <taxon>Malpighiales</taxon>
        <taxon>Salicaceae</taxon>
        <taxon>Saliceae</taxon>
        <taxon>Populus</taxon>
    </lineage>
</organism>
<name>A0ACC4C041_POPAL</name>
<comment type="caution">
    <text evidence="1">The sequence shown here is derived from an EMBL/GenBank/DDBJ whole genome shotgun (WGS) entry which is preliminary data.</text>
</comment>
<evidence type="ECO:0000313" key="1">
    <source>
        <dbReference type="EMBL" id="KAL3583656.1"/>
    </source>
</evidence>
<protein>
    <submittedName>
        <fullName evidence="1">Uncharacterized protein</fullName>
    </submittedName>
</protein>
<evidence type="ECO:0000313" key="2">
    <source>
        <dbReference type="Proteomes" id="UP000309997"/>
    </source>
</evidence>